<protein>
    <submittedName>
        <fullName evidence="1">Uncharacterized protein</fullName>
    </submittedName>
</protein>
<evidence type="ECO:0000313" key="2">
    <source>
        <dbReference type="Proteomes" id="UP000663879"/>
    </source>
</evidence>
<reference evidence="1" key="1">
    <citation type="submission" date="2021-02" db="EMBL/GenBank/DDBJ databases">
        <authorList>
            <person name="Nowell W R."/>
        </authorList>
    </citation>
    <scope>NUCLEOTIDE SEQUENCE</scope>
    <source>
        <strain evidence="1">Ploen Becks lab</strain>
    </source>
</reference>
<dbReference type="AlphaFoldDB" id="A0A814LQ31"/>
<comment type="caution">
    <text evidence="1">The sequence shown here is derived from an EMBL/GenBank/DDBJ whole genome shotgun (WGS) entry which is preliminary data.</text>
</comment>
<organism evidence="1 2">
    <name type="scientific">Brachionus calyciflorus</name>
    <dbReference type="NCBI Taxonomy" id="104777"/>
    <lineage>
        <taxon>Eukaryota</taxon>
        <taxon>Metazoa</taxon>
        <taxon>Spiralia</taxon>
        <taxon>Gnathifera</taxon>
        <taxon>Rotifera</taxon>
        <taxon>Eurotatoria</taxon>
        <taxon>Monogononta</taxon>
        <taxon>Pseudotrocha</taxon>
        <taxon>Ploima</taxon>
        <taxon>Brachionidae</taxon>
        <taxon>Brachionus</taxon>
    </lineage>
</organism>
<accession>A0A814LQ31</accession>
<name>A0A814LQ31_9BILA</name>
<gene>
    <name evidence="1" type="ORF">OXX778_LOCUS19617</name>
</gene>
<proteinExistence type="predicted"/>
<keyword evidence="2" id="KW-1185">Reference proteome</keyword>
<sequence>MMKHSRKWMVVPFDINYNKNNNVPSNVLFNESLPSETKILLYIDLLARKAIKNEKQLPVEISNEKSNEQITTEKLEDDRVKKLYHKIMNDISKMPDAKVKKKISNNEFIDSHGKKQELNKSNDILNESTEQKMDFENIDSNDEDYGNQLNKLRRNKPRIRLFKPSNNISMNKVSGRKIILNASINNSLLEPKTSKVKKKIMRFMMKVSIFQLEIQDYKKHVNY</sequence>
<dbReference type="EMBL" id="CAJNOC010006042">
    <property type="protein sequence ID" value="CAF1068481.1"/>
    <property type="molecule type" value="Genomic_DNA"/>
</dbReference>
<dbReference type="Proteomes" id="UP000663879">
    <property type="component" value="Unassembled WGS sequence"/>
</dbReference>
<evidence type="ECO:0000313" key="1">
    <source>
        <dbReference type="EMBL" id="CAF1068481.1"/>
    </source>
</evidence>